<proteinExistence type="inferred from homology"/>
<dbReference type="GO" id="GO:0006954">
    <property type="term" value="P:inflammatory response"/>
    <property type="evidence" value="ECO:0007669"/>
    <property type="project" value="UniProtKB-KW"/>
</dbReference>
<dbReference type="GO" id="GO:0030335">
    <property type="term" value="P:positive regulation of cell migration"/>
    <property type="evidence" value="ECO:0007669"/>
    <property type="project" value="TreeGrafter"/>
</dbReference>
<evidence type="ECO:0000256" key="7">
    <source>
        <dbReference type="ARBA" id="ARBA00023157"/>
    </source>
</evidence>
<gene>
    <name evidence="12" type="ORF">GW7_18284</name>
</gene>
<keyword evidence="6" id="KW-0732">Signal</keyword>
<evidence type="ECO:0000256" key="2">
    <source>
        <dbReference type="ARBA" id="ARBA00010868"/>
    </source>
</evidence>
<dbReference type="GO" id="GO:0048020">
    <property type="term" value="F:CCR chemokine receptor binding"/>
    <property type="evidence" value="ECO:0007669"/>
    <property type="project" value="TreeGrafter"/>
</dbReference>
<keyword evidence="5 9" id="KW-0964">Secreted</keyword>
<dbReference type="EMBL" id="JH168696">
    <property type="protein sequence ID" value="EHB05123.1"/>
    <property type="molecule type" value="Genomic_DNA"/>
</dbReference>
<protein>
    <recommendedName>
        <fullName evidence="9">C-C motif chemokine</fullName>
    </recommendedName>
</protein>
<name>G5B762_HETGA</name>
<dbReference type="PRINTS" id="PR01721">
    <property type="entry name" value="FRACTALKINE"/>
</dbReference>
<dbReference type="Proteomes" id="UP000006813">
    <property type="component" value="Unassembled WGS sequence"/>
</dbReference>
<keyword evidence="4 9" id="KW-0202">Cytokine</keyword>
<comment type="subcellular location">
    <subcellularLocation>
        <location evidence="1 9">Secreted</location>
    </subcellularLocation>
</comment>
<evidence type="ECO:0000256" key="9">
    <source>
        <dbReference type="RuleBase" id="RU361150"/>
    </source>
</evidence>
<evidence type="ECO:0000256" key="8">
    <source>
        <dbReference type="ARBA" id="ARBA00023198"/>
    </source>
</evidence>
<dbReference type="GO" id="GO:0070098">
    <property type="term" value="P:chemokine-mediated signaling pathway"/>
    <property type="evidence" value="ECO:0007669"/>
    <property type="project" value="TreeGrafter"/>
</dbReference>
<dbReference type="SUPFAM" id="SSF54117">
    <property type="entry name" value="Interleukin 8-like chemokines"/>
    <property type="match status" value="1"/>
</dbReference>
<feature type="domain" description="Chemokine interleukin-8-like" evidence="11">
    <location>
        <begin position="64"/>
        <end position="122"/>
    </location>
</feature>
<keyword evidence="7" id="KW-1015">Disulfide bond</keyword>
<dbReference type="GO" id="GO:0061844">
    <property type="term" value="P:antimicrobial humoral immune response mediated by antimicrobial peptide"/>
    <property type="evidence" value="ECO:0007669"/>
    <property type="project" value="TreeGrafter"/>
</dbReference>
<dbReference type="Gene3D" id="2.40.50.40">
    <property type="match status" value="1"/>
</dbReference>
<dbReference type="PANTHER" id="PTHR12015:SF209">
    <property type="entry name" value="C-C MOTIF CHEMOKINE 8"/>
    <property type="match status" value="1"/>
</dbReference>
<dbReference type="STRING" id="10181.G5B762"/>
<evidence type="ECO:0000256" key="4">
    <source>
        <dbReference type="ARBA" id="ARBA00022514"/>
    </source>
</evidence>
<evidence type="ECO:0000256" key="3">
    <source>
        <dbReference type="ARBA" id="ARBA00022500"/>
    </source>
</evidence>
<feature type="region of interest" description="Disordered" evidence="10">
    <location>
        <begin position="1"/>
        <end position="23"/>
    </location>
</feature>
<dbReference type="CDD" id="cd00272">
    <property type="entry name" value="Chemokine_CC"/>
    <property type="match status" value="1"/>
</dbReference>
<sequence>MDQDFQQTEQPEKWRAENNPEAEATSLPSTIQVLASLLCLLLTATAVSIQVLAQTDVKHDEETPFACCFSFLSKTIPLHFLRDYQLTSDMCSLKAVLFKTKKNRQACANPKQKWVQDAMIYLDHHFSP</sequence>
<keyword evidence="3 9" id="KW-0145">Chemotaxis</keyword>
<evidence type="ECO:0000256" key="5">
    <source>
        <dbReference type="ARBA" id="ARBA00022525"/>
    </source>
</evidence>
<evidence type="ECO:0000259" key="11">
    <source>
        <dbReference type="SMART" id="SM00199"/>
    </source>
</evidence>
<comment type="similarity">
    <text evidence="2 9">Belongs to the intercrine beta (chemokine CC) family.</text>
</comment>
<evidence type="ECO:0000313" key="13">
    <source>
        <dbReference type="Proteomes" id="UP000006813"/>
    </source>
</evidence>
<reference evidence="12 13" key="1">
    <citation type="journal article" date="2011" name="Nature">
        <title>Genome sequencing reveals insights into physiology and longevity of the naked mole rat.</title>
        <authorList>
            <person name="Kim E.B."/>
            <person name="Fang X."/>
            <person name="Fushan A.A."/>
            <person name="Huang Z."/>
            <person name="Lobanov A.V."/>
            <person name="Han L."/>
            <person name="Marino S.M."/>
            <person name="Sun X."/>
            <person name="Turanov A.A."/>
            <person name="Yang P."/>
            <person name="Yim S.H."/>
            <person name="Zhao X."/>
            <person name="Kasaikina M.V."/>
            <person name="Stoletzki N."/>
            <person name="Peng C."/>
            <person name="Polak P."/>
            <person name="Xiong Z."/>
            <person name="Kiezun A."/>
            <person name="Zhu Y."/>
            <person name="Chen Y."/>
            <person name="Kryukov G.V."/>
            <person name="Zhang Q."/>
            <person name="Peshkin L."/>
            <person name="Yang L."/>
            <person name="Bronson R.T."/>
            <person name="Buffenstein R."/>
            <person name="Wang B."/>
            <person name="Han C."/>
            <person name="Li Q."/>
            <person name="Chen L."/>
            <person name="Zhao W."/>
            <person name="Sunyaev S.R."/>
            <person name="Park T.J."/>
            <person name="Zhang G."/>
            <person name="Wang J."/>
            <person name="Gladyshev V.N."/>
        </authorList>
    </citation>
    <scope>NUCLEOTIDE SEQUENCE [LARGE SCALE GENOMIC DNA]</scope>
</reference>
<dbReference type="GO" id="GO:0005615">
    <property type="term" value="C:extracellular space"/>
    <property type="evidence" value="ECO:0007669"/>
    <property type="project" value="UniProtKB-KW"/>
</dbReference>
<dbReference type="SMART" id="SM00199">
    <property type="entry name" value="SCY"/>
    <property type="match status" value="1"/>
</dbReference>
<dbReference type="InParanoid" id="G5B762"/>
<dbReference type="InterPro" id="IPR039809">
    <property type="entry name" value="Chemokine_b/g/d"/>
</dbReference>
<dbReference type="InterPro" id="IPR001811">
    <property type="entry name" value="Chemokine_IL8-like_dom"/>
</dbReference>
<dbReference type="GO" id="GO:0008009">
    <property type="term" value="F:chemokine activity"/>
    <property type="evidence" value="ECO:0007669"/>
    <property type="project" value="InterPro"/>
</dbReference>
<evidence type="ECO:0000313" key="12">
    <source>
        <dbReference type="EMBL" id="EHB05123.1"/>
    </source>
</evidence>
<dbReference type="PROSITE" id="PS00472">
    <property type="entry name" value="SMALL_CYTOKINES_CC"/>
    <property type="match status" value="1"/>
</dbReference>
<evidence type="ECO:0000256" key="10">
    <source>
        <dbReference type="SAM" id="MobiDB-lite"/>
    </source>
</evidence>
<evidence type="ECO:0000256" key="1">
    <source>
        <dbReference type="ARBA" id="ARBA00004613"/>
    </source>
</evidence>
<organism evidence="12 13">
    <name type="scientific">Heterocephalus glaber</name>
    <name type="common">Naked mole rat</name>
    <dbReference type="NCBI Taxonomy" id="10181"/>
    <lineage>
        <taxon>Eukaryota</taxon>
        <taxon>Metazoa</taxon>
        <taxon>Chordata</taxon>
        <taxon>Craniata</taxon>
        <taxon>Vertebrata</taxon>
        <taxon>Euteleostomi</taxon>
        <taxon>Mammalia</taxon>
        <taxon>Eutheria</taxon>
        <taxon>Euarchontoglires</taxon>
        <taxon>Glires</taxon>
        <taxon>Rodentia</taxon>
        <taxon>Hystricomorpha</taxon>
        <taxon>Bathyergidae</taxon>
        <taxon>Heterocephalus</taxon>
    </lineage>
</organism>
<evidence type="ECO:0000256" key="6">
    <source>
        <dbReference type="ARBA" id="ARBA00022729"/>
    </source>
</evidence>
<dbReference type="AlphaFoldDB" id="G5B762"/>
<accession>G5B762</accession>
<dbReference type="InterPro" id="IPR000827">
    <property type="entry name" value="Chemokine_CC_CS"/>
</dbReference>
<dbReference type="PANTHER" id="PTHR12015">
    <property type="entry name" value="SMALL INDUCIBLE CYTOKINE A"/>
    <property type="match status" value="1"/>
</dbReference>
<keyword evidence="8" id="KW-0395">Inflammatory response</keyword>
<dbReference type="InterPro" id="IPR036048">
    <property type="entry name" value="Interleukin_8-like_sf"/>
</dbReference>
<dbReference type="GO" id="GO:0048245">
    <property type="term" value="P:eosinophil chemotaxis"/>
    <property type="evidence" value="ECO:0007669"/>
    <property type="project" value="TreeGrafter"/>
</dbReference>
<dbReference type="FunFam" id="2.40.50.40:FF:000002">
    <property type="entry name" value="C-C motif chemokine"/>
    <property type="match status" value="1"/>
</dbReference>
<dbReference type="Pfam" id="PF00048">
    <property type="entry name" value="IL8"/>
    <property type="match status" value="1"/>
</dbReference>